<feature type="transmembrane region" description="Helical" evidence="8">
    <location>
        <begin position="52"/>
        <end position="69"/>
    </location>
</feature>
<evidence type="ECO:0000256" key="2">
    <source>
        <dbReference type="ARBA" id="ARBA00004687"/>
    </source>
</evidence>
<comment type="subcellular location">
    <subcellularLocation>
        <location evidence="8">Endoplasmic reticulum membrane</location>
        <topology evidence="8">Multi-pass membrane protein</topology>
    </subcellularLocation>
    <subcellularLocation>
        <location evidence="1">Membrane</location>
        <topology evidence="1">Multi-pass membrane protein</topology>
    </subcellularLocation>
</comment>
<feature type="transmembrane region" description="Helical" evidence="8">
    <location>
        <begin position="229"/>
        <end position="246"/>
    </location>
</feature>
<dbReference type="GO" id="GO:0006506">
    <property type="term" value="P:GPI anchor biosynthetic process"/>
    <property type="evidence" value="ECO:0007669"/>
    <property type="project" value="UniProtKB-KW"/>
</dbReference>
<keyword evidence="8" id="KW-0012">Acyltransferase</keyword>
<evidence type="ECO:0000313" key="11">
    <source>
        <dbReference type="Proteomes" id="UP000807025"/>
    </source>
</evidence>
<dbReference type="GO" id="GO:0032216">
    <property type="term" value="F:glucosaminyl-phosphatidylinositol O-acyltransferase activity"/>
    <property type="evidence" value="ECO:0007669"/>
    <property type="project" value="TreeGrafter"/>
</dbReference>
<feature type="transmembrane region" description="Helical" evidence="8">
    <location>
        <begin position="200"/>
        <end position="217"/>
    </location>
</feature>
<dbReference type="OrthoDB" id="15270at2759"/>
<evidence type="ECO:0000256" key="9">
    <source>
        <dbReference type="SAM" id="MobiDB-lite"/>
    </source>
</evidence>
<keyword evidence="8" id="KW-0808">Transferase</keyword>
<evidence type="ECO:0000256" key="1">
    <source>
        <dbReference type="ARBA" id="ARBA00004141"/>
    </source>
</evidence>
<feature type="transmembrane region" description="Helical" evidence="8">
    <location>
        <begin position="124"/>
        <end position="144"/>
    </location>
</feature>
<dbReference type="GO" id="GO:0072659">
    <property type="term" value="P:protein localization to plasma membrane"/>
    <property type="evidence" value="ECO:0007669"/>
    <property type="project" value="TreeGrafter"/>
</dbReference>
<comment type="caution">
    <text evidence="10">The sequence shown here is derived from an EMBL/GenBank/DDBJ whole genome shotgun (WGS) entry which is preliminary data.</text>
</comment>
<dbReference type="EC" id="2.3.-.-" evidence="8"/>
<feature type="transmembrane region" description="Helical" evidence="8">
    <location>
        <begin position="355"/>
        <end position="378"/>
    </location>
</feature>
<evidence type="ECO:0000256" key="6">
    <source>
        <dbReference type="ARBA" id="ARBA00022989"/>
    </source>
</evidence>
<reference evidence="10" key="1">
    <citation type="submission" date="2020-11" db="EMBL/GenBank/DDBJ databases">
        <authorList>
            <consortium name="DOE Joint Genome Institute"/>
            <person name="Ahrendt S."/>
            <person name="Riley R."/>
            <person name="Andreopoulos W."/>
            <person name="Labutti K."/>
            <person name="Pangilinan J."/>
            <person name="Ruiz-Duenas F.J."/>
            <person name="Barrasa J.M."/>
            <person name="Sanchez-Garcia M."/>
            <person name="Camarero S."/>
            <person name="Miyauchi S."/>
            <person name="Serrano A."/>
            <person name="Linde D."/>
            <person name="Babiker R."/>
            <person name="Drula E."/>
            <person name="Ayuso-Fernandez I."/>
            <person name="Pacheco R."/>
            <person name="Padilla G."/>
            <person name="Ferreira P."/>
            <person name="Barriuso J."/>
            <person name="Kellner H."/>
            <person name="Castanera R."/>
            <person name="Alfaro M."/>
            <person name="Ramirez L."/>
            <person name="Pisabarro A.G."/>
            <person name="Kuo A."/>
            <person name="Tritt A."/>
            <person name="Lipzen A."/>
            <person name="He G."/>
            <person name="Yan M."/>
            <person name="Ng V."/>
            <person name="Cullen D."/>
            <person name="Martin F."/>
            <person name="Rosso M.-N."/>
            <person name="Henrissat B."/>
            <person name="Hibbett D."/>
            <person name="Martinez A.T."/>
            <person name="Grigoriev I.V."/>
        </authorList>
    </citation>
    <scope>NUCLEOTIDE SEQUENCE</scope>
    <source>
        <strain evidence="10">ATCC 90797</strain>
    </source>
</reference>
<feature type="region of interest" description="Disordered" evidence="9">
    <location>
        <begin position="327"/>
        <end position="347"/>
    </location>
</feature>
<feature type="transmembrane region" description="Helical" evidence="8">
    <location>
        <begin position="253"/>
        <end position="275"/>
    </location>
</feature>
<evidence type="ECO:0000256" key="8">
    <source>
        <dbReference type="RuleBase" id="RU280819"/>
    </source>
</evidence>
<keyword evidence="8" id="KW-0256">Endoplasmic reticulum</keyword>
<dbReference type="EMBL" id="MU154564">
    <property type="protein sequence ID" value="KAF9495168.1"/>
    <property type="molecule type" value="Genomic_DNA"/>
</dbReference>
<dbReference type="InterPro" id="IPR009447">
    <property type="entry name" value="PIGW/GWT1"/>
</dbReference>
<keyword evidence="11" id="KW-1185">Reference proteome</keyword>
<gene>
    <name evidence="10" type="ORF">BDN71DRAFT_1447789</name>
</gene>
<dbReference type="GO" id="GO:0005789">
    <property type="term" value="C:endoplasmic reticulum membrane"/>
    <property type="evidence" value="ECO:0007669"/>
    <property type="project" value="UniProtKB-SubCell"/>
</dbReference>
<feature type="transmembrane region" description="Helical" evidence="8">
    <location>
        <begin position="156"/>
        <end position="179"/>
    </location>
</feature>
<protein>
    <recommendedName>
        <fullName evidence="8">GPI-anchored wall transfer protein</fullName>
        <ecNumber evidence="8">2.3.-.-</ecNumber>
    </recommendedName>
</protein>
<evidence type="ECO:0000256" key="5">
    <source>
        <dbReference type="ARBA" id="ARBA00022692"/>
    </source>
</evidence>
<feature type="transmembrane region" description="Helical" evidence="8">
    <location>
        <begin position="488"/>
        <end position="508"/>
    </location>
</feature>
<organism evidence="10 11">
    <name type="scientific">Pleurotus eryngii</name>
    <name type="common">Boletus of the steppes</name>
    <dbReference type="NCBI Taxonomy" id="5323"/>
    <lineage>
        <taxon>Eukaryota</taxon>
        <taxon>Fungi</taxon>
        <taxon>Dikarya</taxon>
        <taxon>Basidiomycota</taxon>
        <taxon>Agaricomycotina</taxon>
        <taxon>Agaricomycetes</taxon>
        <taxon>Agaricomycetidae</taxon>
        <taxon>Agaricales</taxon>
        <taxon>Pleurotineae</taxon>
        <taxon>Pleurotaceae</taxon>
        <taxon>Pleurotus</taxon>
    </lineage>
</organism>
<accession>A0A9P5ZVR2</accession>
<keyword evidence="7 8" id="KW-0472">Membrane</keyword>
<evidence type="ECO:0000256" key="4">
    <source>
        <dbReference type="ARBA" id="ARBA00022502"/>
    </source>
</evidence>
<dbReference type="Pfam" id="PF06423">
    <property type="entry name" value="GWT1"/>
    <property type="match status" value="1"/>
</dbReference>
<name>A0A9P5ZVR2_PLEER</name>
<keyword evidence="5 8" id="KW-0812">Transmembrane</keyword>
<keyword evidence="4 8" id="KW-0337">GPI-anchor biosynthesis</keyword>
<comment type="pathway">
    <text evidence="2 8">Glycolipid biosynthesis; glycosylphosphatidylinositol-anchor biosynthesis.</text>
</comment>
<dbReference type="PANTHER" id="PTHR20661:SF0">
    <property type="entry name" value="PHOSPHATIDYLINOSITOL-GLYCAN BIOSYNTHESIS CLASS W PROTEIN"/>
    <property type="match status" value="1"/>
</dbReference>
<feature type="transmembrane region" description="Helical" evidence="8">
    <location>
        <begin position="390"/>
        <end position="413"/>
    </location>
</feature>
<dbReference type="AlphaFoldDB" id="A0A9P5ZVR2"/>
<evidence type="ECO:0000256" key="3">
    <source>
        <dbReference type="ARBA" id="ARBA00007559"/>
    </source>
</evidence>
<evidence type="ECO:0000256" key="7">
    <source>
        <dbReference type="ARBA" id="ARBA00023136"/>
    </source>
</evidence>
<dbReference type="Proteomes" id="UP000807025">
    <property type="component" value="Unassembled WGS sequence"/>
</dbReference>
<evidence type="ECO:0000313" key="10">
    <source>
        <dbReference type="EMBL" id="KAF9495168.1"/>
    </source>
</evidence>
<feature type="transmembrane region" description="Helical" evidence="8">
    <location>
        <begin position="295"/>
        <end position="316"/>
    </location>
</feature>
<sequence length="516" mass="56570">MDNYKASKEAFVSNMTGSSIGHINLVSSAALASIGLYSAFQSRFPPHISNHPLASCLVLVLPLLLSMTFFTDSPVTLALLLLLPTGLLLLKPKRDSSVVLPNSTPQQDSGTTPKIEPFPAVTTYRAHMMLMTILAILAVDFPVFPRKLAKCETFGVSLMDIGVGSFVFSQGIVSAIPILKDPTYLTLPMWKKLPVVIRKTSPIILLGVTRVILVKGVEYPEHETEYGAHWNFFITLALLPILQVLLHPLILRLPVSLVGILVGIAHQFSLSWFGLENYVLHVPRTSIISANKEGIASLIGYLAIQLLGLSTGTIVLPPSPNHFRRQQQALSDRSSKRRDSTASPSITQRQNDKTAIVLFSYAVLWWSFLGITKLLAVGTNVSRRMANLQYILWVAAYNTSFILGYILLDLCFFSSPLSKSVYSPTSKLKVSVQSPAFPASNASQAKQLGNPPPLLEAINKNGLALFLLANAATGLINMSIQTMYTSDLWAFCILVTYSFGISMIAWALRSRRLVKL</sequence>
<dbReference type="PIRSF" id="PIRSF017321">
    <property type="entry name" value="GWT1"/>
    <property type="match status" value="1"/>
</dbReference>
<dbReference type="PANTHER" id="PTHR20661">
    <property type="entry name" value="PHOSPHATIDYLINOSITOL-GLYCAN BIOSYNTHESIS CLASS W PROTEIN"/>
    <property type="match status" value="1"/>
</dbReference>
<comment type="similarity">
    <text evidence="3 8">Belongs to the PIGW family.</text>
</comment>
<feature type="transmembrane region" description="Helical" evidence="8">
    <location>
        <begin position="20"/>
        <end position="40"/>
    </location>
</feature>
<comment type="function">
    <text evidence="8">A acetyltransferase, which acetylates the inositol ring of phosphatidylinositol during biosynthesis of GPI-anchor.</text>
</comment>
<keyword evidence="6 8" id="KW-1133">Transmembrane helix</keyword>
<proteinExistence type="inferred from homology"/>